<dbReference type="AlphaFoldDB" id="C8N7R8"/>
<feature type="domain" description="FRG" evidence="1">
    <location>
        <begin position="22"/>
        <end position="130"/>
    </location>
</feature>
<protein>
    <submittedName>
        <fullName evidence="2">FRG domain protein</fullName>
    </submittedName>
</protein>
<proteinExistence type="predicted"/>
<dbReference type="Proteomes" id="UP000004870">
    <property type="component" value="Unassembled WGS sequence"/>
</dbReference>
<comment type="caution">
    <text evidence="2">The sequence shown here is derived from an EMBL/GenBank/DDBJ whole genome shotgun (WGS) entry which is preliminary data.</text>
</comment>
<dbReference type="EMBL" id="ACKY01000023">
    <property type="protein sequence ID" value="EEV89374.1"/>
    <property type="molecule type" value="Genomic_DNA"/>
</dbReference>
<dbReference type="InterPro" id="IPR014966">
    <property type="entry name" value="FRG-dom"/>
</dbReference>
<dbReference type="RefSeq" id="WP_004139792.1">
    <property type="nucleotide sequence ID" value="NZ_GG694025.1"/>
</dbReference>
<organism evidence="2 3">
    <name type="scientific">Cardiobacterium hominis (strain ATCC 15826 / DSM 8339 / NCTC 10426 / 6573)</name>
    <dbReference type="NCBI Taxonomy" id="638300"/>
    <lineage>
        <taxon>Bacteria</taxon>
        <taxon>Pseudomonadati</taxon>
        <taxon>Pseudomonadota</taxon>
        <taxon>Gammaproteobacteria</taxon>
        <taxon>Cardiobacteriales</taxon>
        <taxon>Cardiobacteriaceae</taxon>
        <taxon>Cardiobacterium</taxon>
    </lineage>
</organism>
<dbReference type="HOGENOM" id="CLU_705858_0_0_6"/>
<evidence type="ECO:0000313" key="2">
    <source>
        <dbReference type="EMBL" id="EEV89374.1"/>
    </source>
</evidence>
<reference evidence="2 3" key="1">
    <citation type="submission" date="2009-08" db="EMBL/GenBank/DDBJ databases">
        <authorList>
            <person name="Qin X."/>
            <person name="Bachman B."/>
            <person name="Battles P."/>
            <person name="Bell A."/>
            <person name="Bess C."/>
            <person name="Bickham C."/>
            <person name="Chaboub L."/>
            <person name="Chen D."/>
            <person name="Coyle M."/>
            <person name="Deiros D.R."/>
            <person name="Dinh H."/>
            <person name="Forbes L."/>
            <person name="Fowler G."/>
            <person name="Francisco L."/>
            <person name="Fu Q."/>
            <person name="Gubbala S."/>
            <person name="Hale W."/>
            <person name="Han Y."/>
            <person name="Hemphill L."/>
            <person name="Highlander S.K."/>
            <person name="Hirani K."/>
            <person name="Hogues M."/>
            <person name="Jackson L."/>
            <person name="Jakkamsetti A."/>
            <person name="Javaid M."/>
            <person name="Jiang H."/>
            <person name="Korchina V."/>
            <person name="Kovar C."/>
            <person name="Lara F."/>
            <person name="Lee S."/>
            <person name="Mata R."/>
            <person name="Mathew T."/>
            <person name="Moen C."/>
            <person name="Morales K."/>
            <person name="Munidasa M."/>
            <person name="Nazareth L."/>
            <person name="Ngo R."/>
            <person name="Nguyen L."/>
            <person name="Okwuonu G."/>
            <person name="Ongeri F."/>
            <person name="Patil S."/>
            <person name="Petrosino J."/>
            <person name="Pham C."/>
            <person name="Pham P."/>
            <person name="Pu L.-L."/>
            <person name="Puazo M."/>
            <person name="Raj R."/>
            <person name="Reid J."/>
            <person name="Rouhana J."/>
            <person name="Saada N."/>
            <person name="Shang Y."/>
            <person name="Simmons D."/>
            <person name="Thornton R."/>
            <person name="Warren J."/>
            <person name="Weissenberger G."/>
            <person name="Zhang J."/>
            <person name="Zhang L."/>
            <person name="Zhou C."/>
            <person name="Zhu D."/>
            <person name="Muzny D."/>
            <person name="Worley K."/>
            <person name="Gibbs R."/>
        </authorList>
    </citation>
    <scope>NUCLEOTIDE SEQUENCE [LARGE SCALE GENOMIC DNA]</scope>
    <source>
        <strain evidence="3">ATCC 15826 / DSM 8339 / NCTC 10426 / 6573</strain>
    </source>
</reference>
<keyword evidence="3" id="KW-1185">Reference proteome</keyword>
<gene>
    <name evidence="2" type="ORF">HMPREF0198_0545</name>
</gene>
<dbReference type="SMART" id="SM00901">
    <property type="entry name" value="FRG"/>
    <property type="match status" value="1"/>
</dbReference>
<dbReference type="OrthoDB" id="9816036at2"/>
<evidence type="ECO:0000313" key="3">
    <source>
        <dbReference type="Proteomes" id="UP000004870"/>
    </source>
</evidence>
<accession>C8N7R8</accession>
<dbReference type="Pfam" id="PF08867">
    <property type="entry name" value="FRG"/>
    <property type="match status" value="1"/>
</dbReference>
<dbReference type="GeneID" id="84789561"/>
<evidence type="ECO:0000259" key="1">
    <source>
        <dbReference type="SMART" id="SM00901"/>
    </source>
</evidence>
<name>C8N7R8_CARH6</name>
<sequence>MEMIKNVSDYMKIIGKLYPKDKSVQVFFRGQKSSNWDVSSAIYRLIKNNNITGTNRRGFARSLFLDFEQKASLYSEVSFLKNHDLTPLDLMFVAQHYGVATRLIDWTINPLVSLYFAVESSEENEFSAVYMIYHTGVHPIFSLSSQEFYQTILIESDMWLELLHDSYKYIDSGEKFYIKDLFHIRSLVNKKYRGNIGKRDSVFSNLFSLHPNCINIYDVINNAIDNKEEKFGVKEYFNIFENIIENIHCHLSDINIYSIERQFGNTKYWGDSVIMIEPLPFNQRIRNQQGYFMFSKTIDDIVYDDHVIGKSNIIINPNFNKFDEFSGRFKILIPEKNKNNIRKELSMYGITRDFIYPELSSYAKSMQQKTIEYYVKNNR</sequence>